<protein>
    <submittedName>
        <fullName evidence="9">PTS sugar transporter subunit IIA</fullName>
    </submittedName>
    <submittedName>
        <fullName evidence="8">Putative PTS IIA-like nitrogen-regulatory protein PtsN</fullName>
    </submittedName>
</protein>
<dbReference type="InterPro" id="IPR051351">
    <property type="entry name" value="Ascorbate-PTS_EIIA_comp"/>
</dbReference>
<dbReference type="RefSeq" id="WP_013573506.1">
    <property type="nucleotide sequence ID" value="NC_015061.1"/>
</dbReference>
<evidence type="ECO:0000259" key="7">
    <source>
        <dbReference type="PROSITE" id="PS51094"/>
    </source>
</evidence>
<reference evidence="9 11" key="3">
    <citation type="submission" date="2024-09" db="EMBL/GenBank/DDBJ databases">
        <title>Genomes of Rahnella.</title>
        <authorList>
            <person name="Mnguni F.C."/>
            <person name="Shin G.Y."/>
            <person name="Coutinho T."/>
        </authorList>
    </citation>
    <scope>NUCLEOTIDE SEQUENCE [LARGE SCALE GENOMIC DNA]</scope>
    <source>
        <strain evidence="9 11">20WA0057</strain>
    </source>
</reference>
<dbReference type="Pfam" id="PF00359">
    <property type="entry name" value="PTS_EIIA_2"/>
    <property type="match status" value="1"/>
</dbReference>
<name>A0A0H3F4H5_RAHSY</name>
<dbReference type="GO" id="GO:0009401">
    <property type="term" value="P:phosphoenolpyruvate-dependent sugar phosphotransferase system"/>
    <property type="evidence" value="ECO:0007669"/>
    <property type="project" value="UniProtKB-KW"/>
</dbReference>
<keyword evidence="3" id="KW-0963">Cytoplasm</keyword>
<dbReference type="PANTHER" id="PTHR36203:SF4">
    <property type="entry name" value="MANNITOL-SPECIFIC CRYPTIC PHOSPHOTRANSFERASE ENZYME IIA COMPONENT"/>
    <property type="match status" value="1"/>
</dbReference>
<dbReference type="PROSITE" id="PS51094">
    <property type="entry name" value="PTS_EIIA_TYPE_2"/>
    <property type="match status" value="1"/>
</dbReference>
<evidence type="ECO:0000313" key="10">
    <source>
        <dbReference type="Proteomes" id="UP000007257"/>
    </source>
</evidence>
<dbReference type="PROSITE" id="PS00372">
    <property type="entry name" value="PTS_EIIA_TYPE_2_HIS"/>
    <property type="match status" value="1"/>
</dbReference>
<dbReference type="InterPro" id="IPR002178">
    <property type="entry name" value="PTS_EIIA_type-2_dom"/>
</dbReference>
<gene>
    <name evidence="8" type="ordered locus">Rahaq_0158</name>
    <name evidence="9" type="ORF">ACFPK4_17445</name>
</gene>
<organism evidence="8 10">
    <name type="scientific">Rahnella sp. (strain Y9602)</name>
    <dbReference type="NCBI Taxonomy" id="2703885"/>
    <lineage>
        <taxon>Bacteria</taxon>
        <taxon>Pseudomonadati</taxon>
        <taxon>Pseudomonadota</taxon>
        <taxon>Gammaproteobacteria</taxon>
        <taxon>Enterobacterales</taxon>
        <taxon>Yersiniaceae</taxon>
        <taxon>Rahnella</taxon>
    </lineage>
</organism>
<keyword evidence="6" id="KW-0418">Kinase</keyword>
<keyword evidence="2" id="KW-0813">Transport</keyword>
<reference evidence="8 10" key="2">
    <citation type="journal article" date="2012" name="J. Bacteriol.">
        <title>Complete Genome Sequence of Rahnella sp. Strain Y9602, a Gammaproteobacterium Isolate from Metal- and Radionuclide-Contaminated Soil.</title>
        <authorList>
            <person name="Martinez R.J."/>
            <person name="Bruce D."/>
            <person name="Detter C."/>
            <person name="Goodwin L.A."/>
            <person name="Han J."/>
            <person name="Han C.S."/>
            <person name="Held B."/>
            <person name="Land M.L."/>
            <person name="Mikhailova N."/>
            <person name="Nolan M."/>
            <person name="Pennacchio L."/>
            <person name="Pitluck S."/>
            <person name="Tapia R."/>
            <person name="Woyke T."/>
            <person name="Sobecky P.A."/>
        </authorList>
    </citation>
    <scope>NUCLEOTIDE SEQUENCE [LARGE SCALE GENOMIC DNA]</scope>
    <source>
        <strain evidence="8 10">Y9602</strain>
    </source>
</reference>
<dbReference type="CDD" id="cd00211">
    <property type="entry name" value="PTS_IIA_fru"/>
    <property type="match status" value="1"/>
</dbReference>
<keyword evidence="5" id="KW-0598">Phosphotransferase system</keyword>
<evidence type="ECO:0000313" key="8">
    <source>
        <dbReference type="EMBL" id="ADW71788.1"/>
    </source>
</evidence>
<evidence type="ECO:0000256" key="3">
    <source>
        <dbReference type="ARBA" id="ARBA00022490"/>
    </source>
</evidence>
<dbReference type="Gene3D" id="3.40.930.10">
    <property type="entry name" value="Mannitol-specific EII, Chain A"/>
    <property type="match status" value="1"/>
</dbReference>
<comment type="subcellular location">
    <subcellularLocation>
        <location evidence="1">Cytoplasm</location>
    </subcellularLocation>
</comment>
<keyword evidence="11" id="KW-1185">Reference proteome</keyword>
<evidence type="ECO:0000256" key="6">
    <source>
        <dbReference type="ARBA" id="ARBA00022777"/>
    </source>
</evidence>
<accession>A0A0H3F4H5</accession>
<proteinExistence type="predicted"/>
<dbReference type="AlphaFoldDB" id="A0A0H3F4H5"/>
<dbReference type="PANTHER" id="PTHR36203">
    <property type="entry name" value="ASCORBATE-SPECIFIC PTS SYSTEM EIIA COMPONENT"/>
    <property type="match status" value="1"/>
</dbReference>
<evidence type="ECO:0000256" key="5">
    <source>
        <dbReference type="ARBA" id="ARBA00022683"/>
    </source>
</evidence>
<evidence type="ECO:0000256" key="2">
    <source>
        <dbReference type="ARBA" id="ARBA00022448"/>
    </source>
</evidence>
<dbReference type="GO" id="GO:0005737">
    <property type="term" value="C:cytoplasm"/>
    <property type="evidence" value="ECO:0007669"/>
    <property type="project" value="UniProtKB-SubCell"/>
</dbReference>
<evidence type="ECO:0000313" key="11">
    <source>
        <dbReference type="Proteomes" id="UP001598201"/>
    </source>
</evidence>
<dbReference type="OrthoDB" id="1634238at2"/>
<dbReference type="InterPro" id="IPR016152">
    <property type="entry name" value="PTrfase/Anion_transptr"/>
</dbReference>
<dbReference type="SUPFAM" id="SSF55804">
    <property type="entry name" value="Phoshotransferase/anion transport protein"/>
    <property type="match status" value="1"/>
</dbReference>
<dbReference type="GeneID" id="95419121"/>
<keyword evidence="4" id="KW-0808">Transferase</keyword>
<dbReference type="EMBL" id="JBHUCJ010000047">
    <property type="protein sequence ID" value="MFD3225326.1"/>
    <property type="molecule type" value="Genomic_DNA"/>
</dbReference>
<dbReference type="HOGENOM" id="CLU_072531_2_0_6"/>
<dbReference type="GO" id="GO:0016301">
    <property type="term" value="F:kinase activity"/>
    <property type="evidence" value="ECO:0007669"/>
    <property type="project" value="UniProtKB-KW"/>
</dbReference>
<dbReference type="EMBL" id="CP002505">
    <property type="protein sequence ID" value="ADW71788.1"/>
    <property type="molecule type" value="Genomic_DNA"/>
</dbReference>
<keyword evidence="9" id="KW-0762">Sugar transport</keyword>
<evidence type="ECO:0000256" key="1">
    <source>
        <dbReference type="ARBA" id="ARBA00004496"/>
    </source>
</evidence>
<feature type="domain" description="PTS EIIA type-2" evidence="7">
    <location>
        <begin position="4"/>
        <end position="147"/>
    </location>
</feature>
<dbReference type="KEGG" id="rah:Rahaq_0158"/>
<dbReference type="eggNOG" id="COG1762">
    <property type="taxonomic scope" value="Bacteria"/>
</dbReference>
<sequence>MLSDWINENNTQIISKIDDWKSAVAFAVQPLIDSGAAESRYLQAIYDMHREIGPYYVLGEGIAMPHARPEEGVNRTALSLVIVSEGVEFGSEDNDPVYVIFALAAVDSHSHIEMIASLSHLFCDDEAAERLKRSKNKQEALEIIRQF</sequence>
<dbReference type="Proteomes" id="UP001598201">
    <property type="component" value="Unassembled WGS sequence"/>
</dbReference>
<evidence type="ECO:0000256" key="4">
    <source>
        <dbReference type="ARBA" id="ARBA00022679"/>
    </source>
</evidence>
<reference evidence="10" key="1">
    <citation type="submission" date="2011-01" db="EMBL/GenBank/DDBJ databases">
        <title>Complete sequence of chromosome of Rahnella sp. Y9602.</title>
        <authorList>
            <consortium name="US DOE Joint Genome Institute"/>
            <person name="Lucas S."/>
            <person name="Copeland A."/>
            <person name="Lapidus A."/>
            <person name="Cheng J.-F."/>
            <person name="Goodwin L."/>
            <person name="Pitluck S."/>
            <person name="Lu M."/>
            <person name="Detter J.C."/>
            <person name="Han C."/>
            <person name="Tapia R."/>
            <person name="Land M."/>
            <person name="Hauser L."/>
            <person name="Kyrpides N."/>
            <person name="Ivanova N."/>
            <person name="Ovchinnikova G."/>
            <person name="Pagani I."/>
            <person name="Sobecky P.A."/>
            <person name="Martinez R.J."/>
            <person name="Woyke T."/>
        </authorList>
    </citation>
    <scope>NUCLEOTIDE SEQUENCE [LARGE SCALE GENOMIC DNA]</scope>
    <source>
        <strain evidence="10">Y9602</strain>
    </source>
</reference>
<dbReference type="Proteomes" id="UP000007257">
    <property type="component" value="Chromosome"/>
</dbReference>
<evidence type="ECO:0000313" key="9">
    <source>
        <dbReference type="EMBL" id="MFD3225326.1"/>
    </source>
</evidence>